<protein>
    <recommendedName>
        <fullName evidence="1">Spermatogenesis-associated protein 20-like TRX domain-containing protein</fullName>
    </recommendedName>
</protein>
<reference evidence="3" key="1">
    <citation type="submission" date="2016-10" db="EMBL/GenBank/DDBJ databases">
        <authorList>
            <person name="Varghese N."/>
            <person name="Submissions S."/>
        </authorList>
    </citation>
    <scope>NUCLEOTIDE SEQUENCE [LARGE SCALE GENOMIC DNA]</scope>
    <source>
        <strain evidence="3">Mob M</strain>
    </source>
</reference>
<dbReference type="PANTHER" id="PTHR42899">
    <property type="entry name" value="SPERMATOGENESIS-ASSOCIATED PROTEIN 20"/>
    <property type="match status" value="1"/>
</dbReference>
<dbReference type="Gene3D" id="1.50.10.10">
    <property type="match status" value="1"/>
</dbReference>
<evidence type="ECO:0000313" key="2">
    <source>
        <dbReference type="EMBL" id="SFM16072.1"/>
    </source>
</evidence>
<dbReference type="InterPro" id="IPR004879">
    <property type="entry name" value="Ssp411-like_TRX"/>
</dbReference>
<dbReference type="PANTHER" id="PTHR42899:SF1">
    <property type="entry name" value="SPERMATOGENESIS-ASSOCIATED PROTEIN 20"/>
    <property type="match status" value="1"/>
</dbReference>
<dbReference type="GO" id="GO:0005975">
    <property type="term" value="P:carbohydrate metabolic process"/>
    <property type="evidence" value="ECO:0007669"/>
    <property type="project" value="InterPro"/>
</dbReference>
<dbReference type="Gene3D" id="3.40.30.10">
    <property type="entry name" value="Glutaredoxin"/>
    <property type="match status" value="1"/>
</dbReference>
<dbReference type="InterPro" id="IPR036249">
    <property type="entry name" value="Thioredoxin-like_sf"/>
</dbReference>
<dbReference type="SUPFAM" id="SSF48208">
    <property type="entry name" value="Six-hairpin glycosidases"/>
    <property type="match status" value="1"/>
</dbReference>
<dbReference type="STRING" id="487685.SAMN04488696_0115"/>
<sequence length="731" mass="83783">MLTGDYFKIEPNICVLKNKLYAGSDTLTTEENIVPDQNNRLINEKSPYLLQHARNPVDWYPWGEEAFKKAKEEDRPIFLSIGYSTCHWCHVMEKESFENESVARLLNDSFVCIKVDREERPDIDNIYMSVCQALTGRGGWPLTILMTPEKKPFYAATYIPRESRQGMPGMLEMVPIIADLWRNKRGELTNSANGITAAVSSYEEKELGTDIDSNMLHLAYQQLEGSFDHEYAGFGRAPKFPTPHHLTFLLRYWRRTGNANALEMVERTLASMRMGGVYDQIGFGFHRYSTDRHWLLPHFEKMLYDQSLMIIALAETFQATGNPAYRDTAKEILTYLKRDMLSPDGGFYSAEDADSEGEEGKFYTWMADEIDDLLGEEDATIFNEVFNIETEGNFVEEHSNVLRGMNIPHMTRSMDEITAEKPEHMEDIIITIERARRKLFNEREKRIHPSKDDKILSDWNGLAIVALCKAAQAFNDHGYAEMATNAADFFMKEMTGTDGKMKHRYRDGEAAIDAFLEDYAFFTWGLIELYQTNFRTEYLEQALKLNNYLLTHFIDNEKGGFFHTSDEAEELIFRSKEVYDGAIPSGNSVCIMNLLKLAKITGDPELEDIALKTMKSFADKVSSAPIGYTQFMSAVDIALKPSVEMVIVGDQDGTDTRDMIEFINERFIPEKVLLLKKMNEMEKISEIAAFTKDMEMKDGKTTIHICQDHTCKLPSNDKEEIKEQIEALSHI</sequence>
<proteinExistence type="predicted"/>
<name>A0A1I4NKM5_9EURY</name>
<feature type="domain" description="Spermatogenesis-associated protein 20-like TRX" evidence="1">
    <location>
        <begin position="38"/>
        <end position="198"/>
    </location>
</feature>
<dbReference type="Proteomes" id="UP000198535">
    <property type="component" value="Unassembled WGS sequence"/>
</dbReference>
<dbReference type="Gene3D" id="1.50.10.20">
    <property type="match status" value="1"/>
</dbReference>
<dbReference type="SUPFAM" id="SSF52833">
    <property type="entry name" value="Thioredoxin-like"/>
    <property type="match status" value="1"/>
</dbReference>
<accession>A0A1I4NKM5</accession>
<organism evidence="2 3">
    <name type="scientific">Methanolobus profundi</name>
    <dbReference type="NCBI Taxonomy" id="487685"/>
    <lineage>
        <taxon>Archaea</taxon>
        <taxon>Methanobacteriati</taxon>
        <taxon>Methanobacteriota</taxon>
        <taxon>Stenosarchaea group</taxon>
        <taxon>Methanomicrobia</taxon>
        <taxon>Methanosarcinales</taxon>
        <taxon>Methanosarcinaceae</taxon>
        <taxon>Methanolobus</taxon>
    </lineage>
</organism>
<evidence type="ECO:0000259" key="1">
    <source>
        <dbReference type="Pfam" id="PF03190"/>
    </source>
</evidence>
<dbReference type="PIRSF" id="PIRSF006402">
    <property type="entry name" value="UCP006402_thioredoxin"/>
    <property type="match status" value="1"/>
</dbReference>
<dbReference type="EMBL" id="FOUJ01000001">
    <property type="protein sequence ID" value="SFM16072.1"/>
    <property type="molecule type" value="Genomic_DNA"/>
</dbReference>
<dbReference type="OrthoDB" id="28016at2157"/>
<dbReference type="InterPro" id="IPR012341">
    <property type="entry name" value="6hp_glycosidase-like_sf"/>
</dbReference>
<dbReference type="InterPro" id="IPR024705">
    <property type="entry name" value="Ssp411"/>
</dbReference>
<dbReference type="AlphaFoldDB" id="A0A1I4NKM5"/>
<dbReference type="InterPro" id="IPR008928">
    <property type="entry name" value="6-hairpin_glycosidase_sf"/>
</dbReference>
<evidence type="ECO:0000313" key="3">
    <source>
        <dbReference type="Proteomes" id="UP000198535"/>
    </source>
</evidence>
<keyword evidence="3" id="KW-1185">Reference proteome</keyword>
<gene>
    <name evidence="2" type="ORF">SAMN04488696_0115</name>
</gene>
<dbReference type="Pfam" id="PF03190">
    <property type="entry name" value="Thioredox_DsbH"/>
    <property type="match status" value="1"/>
</dbReference>
<dbReference type="CDD" id="cd02955">
    <property type="entry name" value="SSP411"/>
    <property type="match status" value="1"/>
</dbReference>